<dbReference type="PANTHER" id="PTHR43280">
    <property type="entry name" value="ARAC-FAMILY TRANSCRIPTIONAL REGULATOR"/>
    <property type="match status" value="1"/>
</dbReference>
<dbReference type="Pfam" id="PF12833">
    <property type="entry name" value="HTH_18"/>
    <property type="match status" value="1"/>
</dbReference>
<comment type="caution">
    <text evidence="5">The sequence shown here is derived from an EMBL/GenBank/DDBJ whole genome shotgun (WGS) entry which is preliminary data.</text>
</comment>
<dbReference type="InterPro" id="IPR018062">
    <property type="entry name" value="HTH_AraC-typ_CS"/>
</dbReference>
<proteinExistence type="predicted"/>
<dbReference type="Gene3D" id="2.60.120.10">
    <property type="entry name" value="Jelly Rolls"/>
    <property type="match status" value="1"/>
</dbReference>
<dbReference type="Proteomes" id="UP000261905">
    <property type="component" value="Unassembled WGS sequence"/>
</dbReference>
<accession>A0A371PGJ0</accession>
<dbReference type="InterPro" id="IPR011051">
    <property type="entry name" value="RmlC_Cupin_sf"/>
</dbReference>
<dbReference type="SUPFAM" id="SSF51182">
    <property type="entry name" value="RmlC-like cupins"/>
    <property type="match status" value="1"/>
</dbReference>
<evidence type="ECO:0000259" key="4">
    <source>
        <dbReference type="PROSITE" id="PS01124"/>
    </source>
</evidence>
<dbReference type="RefSeq" id="WP_116046893.1">
    <property type="nucleotide sequence ID" value="NZ_QUBQ01000002.1"/>
</dbReference>
<dbReference type="SMART" id="SM00342">
    <property type="entry name" value="HTH_ARAC"/>
    <property type="match status" value="1"/>
</dbReference>
<dbReference type="SUPFAM" id="SSF46689">
    <property type="entry name" value="Homeodomain-like"/>
    <property type="match status" value="2"/>
</dbReference>
<keyword evidence="2" id="KW-0238">DNA-binding</keyword>
<gene>
    <name evidence="5" type="ORF">DX130_15615</name>
</gene>
<keyword evidence="3" id="KW-0804">Transcription</keyword>
<dbReference type="GO" id="GO:0003700">
    <property type="term" value="F:DNA-binding transcription factor activity"/>
    <property type="evidence" value="ECO:0007669"/>
    <property type="project" value="InterPro"/>
</dbReference>
<dbReference type="AlphaFoldDB" id="A0A371PGJ0"/>
<feature type="domain" description="HTH araC/xylS-type" evidence="4">
    <location>
        <begin position="137"/>
        <end position="235"/>
    </location>
</feature>
<dbReference type="OrthoDB" id="9776971at2"/>
<reference evidence="5 6" key="1">
    <citation type="submission" date="2018-08" db="EMBL/GenBank/DDBJ databases">
        <title>Paenibacillus sp. M4BSY-1, whole genome shotgun sequence.</title>
        <authorList>
            <person name="Tuo L."/>
        </authorList>
    </citation>
    <scope>NUCLEOTIDE SEQUENCE [LARGE SCALE GENOMIC DNA]</scope>
    <source>
        <strain evidence="5 6">M4BSY-1</strain>
    </source>
</reference>
<keyword evidence="1" id="KW-0805">Transcription regulation</keyword>
<evidence type="ECO:0000313" key="5">
    <source>
        <dbReference type="EMBL" id="REK75061.1"/>
    </source>
</evidence>
<dbReference type="PROSITE" id="PS00041">
    <property type="entry name" value="HTH_ARAC_FAMILY_1"/>
    <property type="match status" value="1"/>
</dbReference>
<keyword evidence="6" id="KW-1185">Reference proteome</keyword>
<dbReference type="InterPro" id="IPR009057">
    <property type="entry name" value="Homeodomain-like_sf"/>
</dbReference>
<protein>
    <submittedName>
        <fullName evidence="5">AraC family transcriptional regulator</fullName>
    </submittedName>
</protein>
<dbReference type="GO" id="GO:0043565">
    <property type="term" value="F:sequence-specific DNA binding"/>
    <property type="evidence" value="ECO:0007669"/>
    <property type="project" value="InterPro"/>
</dbReference>
<dbReference type="InterPro" id="IPR018060">
    <property type="entry name" value="HTH_AraC"/>
</dbReference>
<organism evidence="5 6">
    <name type="scientific">Paenibacillus paeoniae</name>
    <dbReference type="NCBI Taxonomy" id="2292705"/>
    <lineage>
        <taxon>Bacteria</taxon>
        <taxon>Bacillati</taxon>
        <taxon>Bacillota</taxon>
        <taxon>Bacilli</taxon>
        <taxon>Bacillales</taxon>
        <taxon>Paenibacillaceae</taxon>
        <taxon>Paenibacillus</taxon>
    </lineage>
</organism>
<evidence type="ECO:0000256" key="2">
    <source>
        <dbReference type="ARBA" id="ARBA00023125"/>
    </source>
</evidence>
<evidence type="ECO:0000256" key="1">
    <source>
        <dbReference type="ARBA" id="ARBA00023015"/>
    </source>
</evidence>
<dbReference type="PANTHER" id="PTHR43280:SF26">
    <property type="entry name" value="ARAC-FAMILY TRANSCRIPTIONAL REGULATOR"/>
    <property type="match status" value="1"/>
</dbReference>
<sequence>MDTFRDIIAERRTYTANKHTHSHGYGQLIIPLQGELQITAGPSSMMMNTDTLLYVPPACEHTYHSVVRNEFLVLDIPHFMLSSIELGDRGISCPVNNQWKGIRYLILSELERQSEHGPALKELFPYISHCLVQEQKPRSIQYIHEHYDEPLTVQKLAEMEHYNRSYYSDWFLKETGKTPSAYIQEVRLSKAKELLRDTNLSILNIAVQVGLEHQSSLTRLFQQYERVTPSQFRKLNPARLS</sequence>
<name>A0A371PGJ0_9BACL</name>
<evidence type="ECO:0000256" key="3">
    <source>
        <dbReference type="ARBA" id="ARBA00023163"/>
    </source>
</evidence>
<dbReference type="PROSITE" id="PS01124">
    <property type="entry name" value="HTH_ARAC_FAMILY_2"/>
    <property type="match status" value="1"/>
</dbReference>
<dbReference type="EMBL" id="QUBQ01000002">
    <property type="protein sequence ID" value="REK75061.1"/>
    <property type="molecule type" value="Genomic_DNA"/>
</dbReference>
<evidence type="ECO:0000313" key="6">
    <source>
        <dbReference type="Proteomes" id="UP000261905"/>
    </source>
</evidence>
<dbReference type="Gene3D" id="1.10.10.60">
    <property type="entry name" value="Homeodomain-like"/>
    <property type="match status" value="2"/>
</dbReference>
<dbReference type="InterPro" id="IPR014710">
    <property type="entry name" value="RmlC-like_jellyroll"/>
</dbReference>